<keyword evidence="2 5" id="KW-0238">DNA-binding</keyword>
<dbReference type="Gene3D" id="1.10.10.10">
    <property type="entry name" value="Winged helix-like DNA-binding domain superfamily/Winged helix DNA-binding domain"/>
    <property type="match status" value="1"/>
</dbReference>
<evidence type="ECO:0000256" key="3">
    <source>
        <dbReference type="ARBA" id="ARBA00023163"/>
    </source>
</evidence>
<dbReference type="InterPro" id="IPR011991">
    <property type="entry name" value="ArsR-like_HTH"/>
</dbReference>
<evidence type="ECO:0000259" key="4">
    <source>
        <dbReference type="PROSITE" id="PS50995"/>
    </source>
</evidence>
<evidence type="ECO:0000256" key="2">
    <source>
        <dbReference type="ARBA" id="ARBA00023125"/>
    </source>
</evidence>
<dbReference type="InterPro" id="IPR000835">
    <property type="entry name" value="HTH_MarR-typ"/>
</dbReference>
<dbReference type="PANTHER" id="PTHR35790">
    <property type="entry name" value="HTH-TYPE TRANSCRIPTIONAL REGULATOR PCHR"/>
    <property type="match status" value="1"/>
</dbReference>
<dbReference type="CDD" id="cd00090">
    <property type="entry name" value="HTH_ARSR"/>
    <property type="match status" value="1"/>
</dbReference>
<dbReference type="GO" id="GO:0003677">
    <property type="term" value="F:DNA binding"/>
    <property type="evidence" value="ECO:0007669"/>
    <property type="project" value="UniProtKB-KW"/>
</dbReference>
<dbReference type="EMBL" id="FOOX01000040">
    <property type="protein sequence ID" value="SFH41644.1"/>
    <property type="molecule type" value="Genomic_DNA"/>
</dbReference>
<dbReference type="RefSeq" id="WP_092476242.1">
    <property type="nucleotide sequence ID" value="NZ_FOOX01000040.1"/>
</dbReference>
<keyword evidence="1" id="KW-0805">Transcription regulation</keyword>
<dbReference type="PANTHER" id="PTHR35790:SF4">
    <property type="entry name" value="HTH-TYPE TRANSCRIPTIONAL REGULATOR PCHR"/>
    <property type="match status" value="1"/>
</dbReference>
<evidence type="ECO:0000313" key="6">
    <source>
        <dbReference type="Proteomes" id="UP000199337"/>
    </source>
</evidence>
<reference evidence="6" key="1">
    <citation type="submission" date="2016-10" db="EMBL/GenBank/DDBJ databases">
        <authorList>
            <person name="Varghese N."/>
            <person name="Submissions S."/>
        </authorList>
    </citation>
    <scope>NUCLEOTIDE SEQUENCE [LARGE SCALE GENOMIC DNA]</scope>
    <source>
        <strain evidence="6">DSM 17038</strain>
    </source>
</reference>
<gene>
    <name evidence="5" type="ORF">SAMN05660649_05128</name>
</gene>
<dbReference type="OrthoDB" id="5358347at2"/>
<proteinExistence type="predicted"/>
<dbReference type="Proteomes" id="UP000199337">
    <property type="component" value="Unassembled WGS sequence"/>
</dbReference>
<accession>A0A1I2ZV22</accession>
<keyword evidence="3" id="KW-0804">Transcription</keyword>
<name>A0A1I2ZV22_9FIRM</name>
<protein>
    <submittedName>
        <fullName evidence="5">DNA-binding transcriptional regulator, MarR family</fullName>
    </submittedName>
</protein>
<dbReference type="InterPro" id="IPR036390">
    <property type="entry name" value="WH_DNA-bd_sf"/>
</dbReference>
<evidence type="ECO:0000313" key="5">
    <source>
        <dbReference type="EMBL" id="SFH41644.1"/>
    </source>
</evidence>
<dbReference type="InterPro" id="IPR036388">
    <property type="entry name" value="WH-like_DNA-bd_sf"/>
</dbReference>
<dbReference type="AlphaFoldDB" id="A0A1I2ZV22"/>
<evidence type="ECO:0000256" key="1">
    <source>
        <dbReference type="ARBA" id="ARBA00023015"/>
    </source>
</evidence>
<dbReference type="GO" id="GO:0003700">
    <property type="term" value="F:DNA-binding transcription factor activity"/>
    <property type="evidence" value="ECO:0007669"/>
    <property type="project" value="InterPro"/>
</dbReference>
<dbReference type="STRING" id="341036.SAMN05660649_05128"/>
<sequence length="153" mass="17835">MNLAMQIVNSIIKIQENIFPHEWQVTFDGVNLAEVHCIDRIGTIEYANVTKIANDMEMTRGAISKICKRLLNKGLVESYQRPDNNKEIYYRLTEGGQHVYNEHKKLHSQARQEKLSLINTYSEYEQSIILCFLNDINRLYNKMPAGENNDQQD</sequence>
<dbReference type="InterPro" id="IPR052067">
    <property type="entry name" value="Metal_resp_HTH_trans_reg"/>
</dbReference>
<feature type="domain" description="HTH marR-type" evidence="4">
    <location>
        <begin position="1"/>
        <end position="138"/>
    </location>
</feature>
<keyword evidence="6" id="KW-1185">Reference proteome</keyword>
<dbReference type="SUPFAM" id="SSF46785">
    <property type="entry name" value="Winged helix' DNA-binding domain"/>
    <property type="match status" value="1"/>
</dbReference>
<organism evidence="5 6">
    <name type="scientific">Desulfotruncus arcticus DSM 17038</name>
    <dbReference type="NCBI Taxonomy" id="1121424"/>
    <lineage>
        <taxon>Bacteria</taxon>
        <taxon>Bacillati</taxon>
        <taxon>Bacillota</taxon>
        <taxon>Clostridia</taxon>
        <taxon>Eubacteriales</taxon>
        <taxon>Desulfallaceae</taxon>
        <taxon>Desulfotruncus</taxon>
    </lineage>
</organism>
<dbReference type="SMART" id="SM00347">
    <property type="entry name" value="HTH_MARR"/>
    <property type="match status" value="1"/>
</dbReference>
<dbReference type="Pfam" id="PF01047">
    <property type="entry name" value="MarR"/>
    <property type="match status" value="1"/>
</dbReference>
<dbReference type="PROSITE" id="PS50995">
    <property type="entry name" value="HTH_MARR_2"/>
    <property type="match status" value="1"/>
</dbReference>